<evidence type="ECO:0000256" key="3">
    <source>
        <dbReference type="ARBA" id="ARBA00022692"/>
    </source>
</evidence>
<evidence type="ECO:0000313" key="11">
    <source>
        <dbReference type="EMBL" id="BFD46387.1"/>
    </source>
</evidence>
<dbReference type="SUPFAM" id="SSF82093">
    <property type="entry name" value="Heme chaperone CcmE"/>
    <property type="match status" value="1"/>
</dbReference>
<dbReference type="GO" id="GO:0046872">
    <property type="term" value="F:metal ion binding"/>
    <property type="evidence" value="ECO:0007669"/>
    <property type="project" value="UniProtKB-KW"/>
</dbReference>
<dbReference type="PANTHER" id="PTHR34128">
    <property type="entry name" value="CYTOCHROME C-TYPE BIOGENESIS PROTEIN CCME HOMOLOG, MITOCHONDRIAL"/>
    <property type="match status" value="1"/>
</dbReference>
<dbReference type="EMBL" id="AP029170">
    <property type="protein sequence ID" value="BFD46387.1"/>
    <property type="molecule type" value="Genomic_DNA"/>
</dbReference>
<keyword evidence="2 10" id="KW-0349">Heme</keyword>
<evidence type="ECO:0000256" key="9">
    <source>
        <dbReference type="ARBA" id="ARBA00023136"/>
    </source>
</evidence>
<keyword evidence="8 10" id="KW-0408">Iron</keyword>
<feature type="binding site" description="covalent" evidence="10">
    <location>
        <position position="96"/>
    </location>
    <ligand>
        <name>heme</name>
        <dbReference type="ChEBI" id="CHEBI:30413"/>
    </ligand>
</feature>
<evidence type="ECO:0000256" key="6">
    <source>
        <dbReference type="ARBA" id="ARBA00022968"/>
    </source>
</evidence>
<dbReference type="AlphaFoldDB" id="A0AAT9G995"/>
<dbReference type="PANTHER" id="PTHR34128:SF2">
    <property type="entry name" value="CYTOCHROME C-TYPE BIOGENESIS PROTEIN CCME HOMOLOG, MITOCHONDRIAL"/>
    <property type="match status" value="1"/>
</dbReference>
<feature type="binding site" description="axial binding residue" evidence="10">
    <location>
        <position position="100"/>
    </location>
    <ligand>
        <name>heme</name>
        <dbReference type="ChEBI" id="CHEBI:30413"/>
    </ligand>
    <ligandPart>
        <name>Fe</name>
        <dbReference type="ChEBI" id="CHEBI:18248"/>
    </ligandPart>
</feature>
<evidence type="ECO:0000256" key="8">
    <source>
        <dbReference type="ARBA" id="ARBA00023004"/>
    </source>
</evidence>
<keyword evidence="9" id="KW-0472">Membrane</keyword>
<dbReference type="GO" id="GO:0020037">
    <property type="term" value="F:heme binding"/>
    <property type="evidence" value="ECO:0007669"/>
    <property type="project" value="InterPro"/>
</dbReference>
<dbReference type="InterPro" id="IPR036127">
    <property type="entry name" value="CcmE-like_sf"/>
</dbReference>
<evidence type="ECO:0000256" key="1">
    <source>
        <dbReference type="ARBA" id="ARBA00004370"/>
    </source>
</evidence>
<evidence type="ECO:0000256" key="2">
    <source>
        <dbReference type="ARBA" id="ARBA00022617"/>
    </source>
</evidence>
<comment type="subcellular location">
    <subcellularLocation>
        <location evidence="1">Membrane</location>
    </subcellularLocation>
</comment>
<organism evidence="11">
    <name type="scientific">Candidatus Tisiphia endosymbiont of Sergentomyia squamirostris</name>
    <dbReference type="NCBI Taxonomy" id="3113639"/>
    <lineage>
        <taxon>Bacteria</taxon>
        <taxon>Pseudomonadati</taxon>
        <taxon>Pseudomonadota</taxon>
        <taxon>Alphaproteobacteria</taxon>
        <taxon>Rickettsiales</taxon>
        <taxon>Rickettsiaceae</taxon>
        <taxon>Rickettsieae</taxon>
        <taxon>Candidatus Tisiphia</taxon>
    </lineage>
</organism>
<dbReference type="Pfam" id="PF03100">
    <property type="entry name" value="CcmE"/>
    <property type="match status" value="1"/>
</dbReference>
<keyword evidence="3" id="KW-0812">Transmembrane</keyword>
<keyword evidence="4 10" id="KW-0479">Metal-binding</keyword>
<reference evidence="11" key="1">
    <citation type="submission" date="2024-01" db="EMBL/GenBank/DDBJ databases">
        <title>Sequencing the genomes of a sandfly, Sergentomyia squamirostris, and its two endosymbionts.</title>
        <authorList>
            <person name="Itokawa K."/>
            <person name="Sanjoba C."/>
        </authorList>
    </citation>
    <scope>NUCLEOTIDE SEQUENCE</scope>
    <source>
        <strain evidence="11">RiSSQ</strain>
    </source>
</reference>
<dbReference type="GO" id="GO:0017003">
    <property type="term" value="P:protein-heme linkage"/>
    <property type="evidence" value="ECO:0007669"/>
    <property type="project" value="InterPro"/>
</dbReference>
<gene>
    <name evidence="11" type="primary">ccmE</name>
    <name evidence="11" type="ORF">DMENIID0002_10330</name>
</gene>
<proteinExistence type="predicted"/>
<evidence type="ECO:0000256" key="7">
    <source>
        <dbReference type="ARBA" id="ARBA00022989"/>
    </source>
</evidence>
<protein>
    <submittedName>
        <fullName evidence="11">Cytochrome c maturation protein CcmE</fullName>
    </submittedName>
</protein>
<dbReference type="Gene3D" id="2.40.50.140">
    <property type="entry name" value="Nucleic acid-binding proteins"/>
    <property type="match status" value="1"/>
</dbReference>
<sequence length="113" mass="12574">MILYNLEDSIVFFYPPSKINESKLGKELRVGGLVKVGSIRKITADKVHFVITDDIKDLEISYQGVLPALFRENQGIVAVGKLSGNIFIARELLTKHDENYSPASPNVVKRQTG</sequence>
<dbReference type="GO" id="GO:0017004">
    <property type="term" value="P:cytochrome complex assembly"/>
    <property type="evidence" value="ECO:0007669"/>
    <property type="project" value="UniProtKB-KW"/>
</dbReference>
<evidence type="ECO:0000256" key="4">
    <source>
        <dbReference type="ARBA" id="ARBA00022723"/>
    </source>
</evidence>
<keyword evidence="5" id="KW-0201">Cytochrome c-type biogenesis</keyword>
<dbReference type="NCBIfam" id="NF009727">
    <property type="entry name" value="PRK13254.1-1"/>
    <property type="match status" value="1"/>
</dbReference>
<evidence type="ECO:0000256" key="10">
    <source>
        <dbReference type="PIRSR" id="PIRSR604329-50"/>
    </source>
</evidence>
<dbReference type="InterPro" id="IPR012340">
    <property type="entry name" value="NA-bd_OB-fold"/>
</dbReference>
<keyword evidence="7" id="KW-1133">Transmembrane helix</keyword>
<accession>A0AAT9G995</accession>
<evidence type="ECO:0000256" key="5">
    <source>
        <dbReference type="ARBA" id="ARBA00022748"/>
    </source>
</evidence>
<dbReference type="GO" id="GO:0005886">
    <property type="term" value="C:plasma membrane"/>
    <property type="evidence" value="ECO:0007669"/>
    <property type="project" value="InterPro"/>
</dbReference>
<name>A0AAT9G995_9RICK</name>
<dbReference type="InterPro" id="IPR004329">
    <property type="entry name" value="CcmE"/>
</dbReference>
<keyword evidence="6" id="KW-0735">Signal-anchor</keyword>